<evidence type="ECO:0000313" key="4">
    <source>
        <dbReference type="Proteomes" id="UP000467841"/>
    </source>
</evidence>
<dbReference type="InterPro" id="IPR001375">
    <property type="entry name" value="Peptidase_S9_cat"/>
</dbReference>
<reference evidence="3" key="1">
    <citation type="submission" date="2020-01" db="EMBL/GenBank/DDBJ databases">
        <authorList>
            <person name="Mishra B."/>
        </authorList>
    </citation>
    <scope>NUCLEOTIDE SEQUENCE [LARGE SCALE GENOMIC DNA]</scope>
</reference>
<dbReference type="SUPFAM" id="SSF82171">
    <property type="entry name" value="DPP6 N-terminal domain-like"/>
    <property type="match status" value="1"/>
</dbReference>
<feature type="domain" description="Peptidase S9 prolyl oligopeptidase catalytic" evidence="2">
    <location>
        <begin position="446"/>
        <end position="544"/>
    </location>
</feature>
<dbReference type="Pfam" id="PF00326">
    <property type="entry name" value="Peptidase_S9"/>
    <property type="match status" value="1"/>
</dbReference>
<gene>
    <name evidence="3" type="ORF">MERR_LOCUS3259</name>
</gene>
<dbReference type="InterPro" id="IPR050585">
    <property type="entry name" value="Xaa-Pro_dipeptidyl-ppase/CocE"/>
</dbReference>
<dbReference type="GO" id="GO:0008236">
    <property type="term" value="F:serine-type peptidase activity"/>
    <property type="evidence" value="ECO:0007669"/>
    <property type="project" value="InterPro"/>
</dbReference>
<protein>
    <recommendedName>
        <fullName evidence="2">Peptidase S9 prolyl oligopeptidase catalytic domain-containing protein</fullName>
    </recommendedName>
</protein>
<dbReference type="GO" id="GO:0006508">
    <property type="term" value="P:proteolysis"/>
    <property type="evidence" value="ECO:0007669"/>
    <property type="project" value="InterPro"/>
</dbReference>
<dbReference type="EMBL" id="CACVBM020000221">
    <property type="protein sequence ID" value="CAA7016024.1"/>
    <property type="molecule type" value="Genomic_DNA"/>
</dbReference>
<dbReference type="Gene3D" id="3.40.50.1820">
    <property type="entry name" value="alpha/beta hydrolase"/>
    <property type="match status" value="1"/>
</dbReference>
<dbReference type="OrthoDB" id="416344at2759"/>
<dbReference type="PANTHER" id="PTHR43056">
    <property type="entry name" value="PEPTIDASE S9 PROLYL OLIGOPEPTIDASE"/>
    <property type="match status" value="1"/>
</dbReference>
<sequence>MAVLTSLNHFVSLTRFPSSSSSSFFSSYAHRLFLSPSISSSSIRRFNLFSLKPSRSFAIMSSSTPHGADSPHQEKTTTAPYGSWKSPITADIVSGASKRLGGTTVDSRGRLVWLESRPNESGRGVLVMEGEKPGDEPIDITPKEFAVRTLTQEYGGGAFRISSDDDALVFSNYKDQRLYKQHITDKDSSPMPITPDYGAPAVTYADGVFDARLNRYITVREDGRQDRSNPITAIVEVSLSGETLEEPKVLVSGNYFYAFPRLDPKGERLAWIEWSHPNMLHFRKRIENTNEVVSVYPLDGEFAKPLWGFGTNCYEIIECSEEKNIIACSYRQKGRSYLGILDDSQGSCSVLDIPLTDYDNIVTLDQQKMKALSSEIVWSSSPDVLKYEAFFSVPELIEFPTEVPGQNAYAYYYPPTNPLYNASMEEKPSLLVKSHGGPTAESRGSLNLNIQYWTSRGWAYVDVNYGGSTGYGREYRERLLRQWGIVDVDDCCGCAKHLVSSGKADVKRLCISGGSAGGYTTLASLAFRDVFKAGASLYGVSNRTITY</sequence>
<comment type="caution">
    <text evidence="3">The sequence shown here is derived from an EMBL/GenBank/DDBJ whole genome shotgun (WGS) entry which is preliminary data.</text>
</comment>
<organism evidence="3 4">
    <name type="scientific">Microthlaspi erraticum</name>
    <dbReference type="NCBI Taxonomy" id="1685480"/>
    <lineage>
        <taxon>Eukaryota</taxon>
        <taxon>Viridiplantae</taxon>
        <taxon>Streptophyta</taxon>
        <taxon>Embryophyta</taxon>
        <taxon>Tracheophyta</taxon>
        <taxon>Spermatophyta</taxon>
        <taxon>Magnoliopsida</taxon>
        <taxon>eudicotyledons</taxon>
        <taxon>Gunneridae</taxon>
        <taxon>Pentapetalae</taxon>
        <taxon>rosids</taxon>
        <taxon>malvids</taxon>
        <taxon>Brassicales</taxon>
        <taxon>Brassicaceae</taxon>
        <taxon>Coluteocarpeae</taxon>
        <taxon>Microthlaspi</taxon>
    </lineage>
</organism>
<dbReference type="SUPFAM" id="SSF53474">
    <property type="entry name" value="alpha/beta-Hydrolases"/>
    <property type="match status" value="1"/>
</dbReference>
<dbReference type="PANTHER" id="PTHR43056:SF5">
    <property type="entry name" value="PEPTIDASE S9 PROLYL OLIGOPEPTIDASE CATALYTIC DOMAIN-CONTAINING PROTEIN"/>
    <property type="match status" value="1"/>
</dbReference>
<dbReference type="Proteomes" id="UP000467841">
    <property type="component" value="Unassembled WGS sequence"/>
</dbReference>
<keyword evidence="4" id="KW-1185">Reference proteome</keyword>
<dbReference type="AlphaFoldDB" id="A0A6D2HS88"/>
<evidence type="ECO:0000313" key="3">
    <source>
        <dbReference type="EMBL" id="CAA7016024.1"/>
    </source>
</evidence>
<name>A0A6D2HS88_9BRAS</name>
<accession>A0A6D2HS88</accession>
<evidence type="ECO:0000259" key="2">
    <source>
        <dbReference type="Pfam" id="PF00326"/>
    </source>
</evidence>
<dbReference type="InterPro" id="IPR029058">
    <property type="entry name" value="AB_hydrolase_fold"/>
</dbReference>
<evidence type="ECO:0000256" key="1">
    <source>
        <dbReference type="SAM" id="MobiDB-lite"/>
    </source>
</evidence>
<proteinExistence type="predicted"/>
<feature type="region of interest" description="Disordered" evidence="1">
    <location>
        <begin position="62"/>
        <end position="81"/>
    </location>
</feature>